<evidence type="ECO:0000313" key="1">
    <source>
        <dbReference type="EMBL" id="SVC36423.1"/>
    </source>
</evidence>
<feature type="non-terminal residue" evidence="1">
    <location>
        <position position="60"/>
    </location>
</feature>
<sequence length="60" mass="6835">MKNISFSILIVFASTICTMGQDWSQWRGVERQGIWHEDGIIDQFPDDGPKVKWRVPIGSG</sequence>
<name>A0A382LJL5_9ZZZZ</name>
<organism evidence="1">
    <name type="scientific">marine metagenome</name>
    <dbReference type="NCBI Taxonomy" id="408172"/>
    <lineage>
        <taxon>unclassified sequences</taxon>
        <taxon>metagenomes</taxon>
        <taxon>ecological metagenomes</taxon>
    </lineage>
</organism>
<dbReference type="EMBL" id="UINC01087229">
    <property type="protein sequence ID" value="SVC36423.1"/>
    <property type="molecule type" value="Genomic_DNA"/>
</dbReference>
<proteinExistence type="predicted"/>
<dbReference type="AlphaFoldDB" id="A0A382LJL5"/>
<gene>
    <name evidence="1" type="ORF">METZ01_LOCUS289277</name>
</gene>
<protein>
    <submittedName>
        <fullName evidence="1">Uncharacterized protein</fullName>
    </submittedName>
</protein>
<dbReference type="SUPFAM" id="SSF50998">
    <property type="entry name" value="Quinoprotein alcohol dehydrogenase-like"/>
    <property type="match status" value="1"/>
</dbReference>
<dbReference type="InterPro" id="IPR011047">
    <property type="entry name" value="Quinoprotein_ADH-like_sf"/>
</dbReference>
<reference evidence="1" key="1">
    <citation type="submission" date="2018-05" db="EMBL/GenBank/DDBJ databases">
        <authorList>
            <person name="Lanie J.A."/>
            <person name="Ng W.-L."/>
            <person name="Kazmierczak K.M."/>
            <person name="Andrzejewski T.M."/>
            <person name="Davidsen T.M."/>
            <person name="Wayne K.J."/>
            <person name="Tettelin H."/>
            <person name="Glass J.I."/>
            <person name="Rusch D."/>
            <person name="Podicherti R."/>
            <person name="Tsui H.-C.T."/>
            <person name="Winkler M.E."/>
        </authorList>
    </citation>
    <scope>NUCLEOTIDE SEQUENCE</scope>
</reference>
<accession>A0A382LJL5</accession>